<protein>
    <submittedName>
        <fullName evidence="3">ATP-binding protein</fullName>
    </submittedName>
</protein>
<dbReference type="EMBL" id="JADIMT010000094">
    <property type="protein sequence ID" value="MBO8436933.1"/>
    <property type="molecule type" value="Genomic_DNA"/>
</dbReference>
<dbReference type="PANTHER" id="PTHR34704">
    <property type="entry name" value="ATPASE"/>
    <property type="match status" value="1"/>
</dbReference>
<dbReference type="SUPFAM" id="SSF52540">
    <property type="entry name" value="P-loop containing nucleoside triphosphate hydrolases"/>
    <property type="match status" value="1"/>
</dbReference>
<evidence type="ECO:0000259" key="2">
    <source>
        <dbReference type="Pfam" id="PF03008"/>
    </source>
</evidence>
<name>A0A9D9E1R3_9SPIO</name>
<gene>
    <name evidence="3" type="ORF">IAA97_08145</name>
</gene>
<dbReference type="Pfam" id="PF01637">
    <property type="entry name" value="ATPase_2"/>
    <property type="match status" value="1"/>
</dbReference>
<evidence type="ECO:0000313" key="3">
    <source>
        <dbReference type="EMBL" id="MBO8436933.1"/>
    </source>
</evidence>
<reference evidence="3" key="2">
    <citation type="journal article" date="2021" name="PeerJ">
        <title>Extensive microbial diversity within the chicken gut microbiome revealed by metagenomics and culture.</title>
        <authorList>
            <person name="Gilroy R."/>
            <person name="Ravi A."/>
            <person name="Getino M."/>
            <person name="Pursley I."/>
            <person name="Horton D.L."/>
            <person name="Alikhan N.F."/>
            <person name="Baker D."/>
            <person name="Gharbi K."/>
            <person name="Hall N."/>
            <person name="Watson M."/>
            <person name="Adriaenssens E.M."/>
            <person name="Foster-Nyarko E."/>
            <person name="Jarju S."/>
            <person name="Secka A."/>
            <person name="Antonio M."/>
            <person name="Oren A."/>
            <person name="Chaudhuri R.R."/>
            <person name="La Ragione R."/>
            <person name="Hildebrand F."/>
            <person name="Pallen M.J."/>
        </authorList>
    </citation>
    <scope>NUCLEOTIDE SEQUENCE</scope>
    <source>
        <strain evidence="3">7293</strain>
    </source>
</reference>
<keyword evidence="3" id="KW-0067">ATP-binding</keyword>
<dbReference type="GO" id="GO:0005524">
    <property type="term" value="F:ATP binding"/>
    <property type="evidence" value="ECO:0007669"/>
    <property type="project" value="UniProtKB-KW"/>
</dbReference>
<dbReference type="AlphaFoldDB" id="A0A9D9E1R3"/>
<dbReference type="Gene3D" id="3.40.50.300">
    <property type="entry name" value="P-loop containing nucleotide triphosphate hydrolases"/>
    <property type="match status" value="1"/>
</dbReference>
<feature type="domain" description="ATPase" evidence="1">
    <location>
        <begin position="8"/>
        <end position="204"/>
    </location>
</feature>
<reference evidence="3" key="1">
    <citation type="submission" date="2020-10" db="EMBL/GenBank/DDBJ databases">
        <authorList>
            <person name="Gilroy R."/>
        </authorList>
    </citation>
    <scope>NUCLEOTIDE SEQUENCE</scope>
    <source>
        <strain evidence="3">7293</strain>
    </source>
</reference>
<dbReference type="InterPro" id="IPR011579">
    <property type="entry name" value="ATPase_dom"/>
</dbReference>
<dbReference type="Proteomes" id="UP000823615">
    <property type="component" value="Unassembled WGS sequence"/>
</dbReference>
<comment type="caution">
    <text evidence="3">The sequence shown here is derived from an EMBL/GenBank/DDBJ whole genome shotgun (WGS) entry which is preliminary data.</text>
</comment>
<dbReference type="InterPro" id="IPR004256">
    <property type="entry name" value="DUF234"/>
</dbReference>
<accession>A0A9D9E1R3</accession>
<sequence length="460" mass="51368">MEAKIIGRVSEFERLEKAWMSSSFEFIVIYGRRRVGKSFLIDAFAESHKGIYFEAVDGGSEISQIRLMSRAVSGALHGSADLVYPDFIAILDDIARAAEKERIFFAIDEISYLCEACPQMPGLLQHYVDTVFRKTKLVLILSGSSRRFIEEDILSRESPLYGRSTVHMKILPFTAKETAAMLPSWDINGIAIAHVITGGIPYYLNFLAKHSTVMEAIEEEFFQPGGSLFTEAELFMRGLYRNIGTYDAILCQLASGTNEVGKIAGKTGLSEANVSAALSSLASQDIVQRKAKIAGKGNGRGWEIVDGYFAFYHRYVQPYRSLIERWRGQGAYAKAVSSIDGFVAKRMEAVFREYVLDTSTLLITSIGSIDFANPVLKRNEEVDLFGQCDEGWVIGECKWQNSPVGQEVLSILEMRKALLVGDDTAYYYLLSKSGFDEDLIRLTSPRDDIHLVTAEEVFGR</sequence>
<proteinExistence type="predicted"/>
<dbReference type="PANTHER" id="PTHR34704:SF1">
    <property type="entry name" value="ATPASE"/>
    <property type="match status" value="1"/>
</dbReference>
<evidence type="ECO:0000259" key="1">
    <source>
        <dbReference type="Pfam" id="PF01637"/>
    </source>
</evidence>
<organism evidence="3 4">
    <name type="scientific">Candidatus Ornithospirochaeta stercoripullorum</name>
    <dbReference type="NCBI Taxonomy" id="2840899"/>
    <lineage>
        <taxon>Bacteria</taxon>
        <taxon>Pseudomonadati</taxon>
        <taxon>Spirochaetota</taxon>
        <taxon>Spirochaetia</taxon>
        <taxon>Spirochaetales</taxon>
        <taxon>Spirochaetaceae</taxon>
        <taxon>Spirochaetaceae incertae sedis</taxon>
        <taxon>Candidatus Ornithospirochaeta</taxon>
    </lineage>
</organism>
<dbReference type="InterPro" id="IPR036390">
    <property type="entry name" value="WH_DNA-bd_sf"/>
</dbReference>
<keyword evidence="3" id="KW-0547">Nucleotide-binding</keyword>
<dbReference type="Pfam" id="PF03008">
    <property type="entry name" value="DUF234"/>
    <property type="match status" value="1"/>
</dbReference>
<dbReference type="SUPFAM" id="SSF46785">
    <property type="entry name" value="Winged helix' DNA-binding domain"/>
    <property type="match status" value="1"/>
</dbReference>
<evidence type="ECO:0000313" key="4">
    <source>
        <dbReference type="Proteomes" id="UP000823615"/>
    </source>
</evidence>
<dbReference type="InterPro" id="IPR027417">
    <property type="entry name" value="P-loop_NTPase"/>
</dbReference>
<feature type="domain" description="DUF234" evidence="2">
    <location>
        <begin position="312"/>
        <end position="401"/>
    </location>
</feature>